<dbReference type="Proteomes" id="UP001153069">
    <property type="component" value="Unassembled WGS sequence"/>
</dbReference>
<dbReference type="InterPro" id="IPR001846">
    <property type="entry name" value="VWF_type-D"/>
</dbReference>
<dbReference type="AlphaFoldDB" id="A0A9N8HIM2"/>
<keyword evidence="1" id="KW-0732">Signal</keyword>
<dbReference type="EMBL" id="CAICTM010000630">
    <property type="protein sequence ID" value="CAB9514077.1"/>
    <property type="molecule type" value="Genomic_DNA"/>
</dbReference>
<keyword evidence="4" id="KW-1185">Reference proteome</keyword>
<comment type="caution">
    <text evidence="3">The sequence shown here is derived from an EMBL/GenBank/DDBJ whole genome shotgun (WGS) entry which is preliminary data.</text>
</comment>
<proteinExistence type="predicted"/>
<accession>A0A9N8HIM2</accession>
<dbReference type="PROSITE" id="PS51233">
    <property type="entry name" value="VWFD"/>
    <property type="match status" value="1"/>
</dbReference>
<feature type="signal peptide" evidence="1">
    <location>
        <begin position="1"/>
        <end position="20"/>
    </location>
</feature>
<reference evidence="3" key="1">
    <citation type="submission" date="2020-06" db="EMBL/GenBank/DDBJ databases">
        <authorList>
            <consortium name="Plant Systems Biology data submission"/>
        </authorList>
    </citation>
    <scope>NUCLEOTIDE SEQUENCE</scope>
    <source>
        <strain evidence="3">D6</strain>
    </source>
</reference>
<feature type="domain" description="VWFD" evidence="2">
    <location>
        <begin position="133"/>
        <end position="310"/>
    </location>
</feature>
<organism evidence="3 4">
    <name type="scientific">Seminavis robusta</name>
    <dbReference type="NCBI Taxonomy" id="568900"/>
    <lineage>
        <taxon>Eukaryota</taxon>
        <taxon>Sar</taxon>
        <taxon>Stramenopiles</taxon>
        <taxon>Ochrophyta</taxon>
        <taxon>Bacillariophyta</taxon>
        <taxon>Bacillariophyceae</taxon>
        <taxon>Bacillariophycidae</taxon>
        <taxon>Naviculales</taxon>
        <taxon>Naviculaceae</taxon>
        <taxon>Seminavis</taxon>
    </lineage>
</organism>
<evidence type="ECO:0000256" key="1">
    <source>
        <dbReference type="SAM" id="SignalP"/>
    </source>
</evidence>
<gene>
    <name evidence="3" type="ORF">SEMRO_631_G178391.1</name>
</gene>
<evidence type="ECO:0000259" key="2">
    <source>
        <dbReference type="PROSITE" id="PS51233"/>
    </source>
</evidence>
<sequence>MKQSHVLISAIALWLPSSSADLLRCCRPAPNRPAICDEYDGGPACNPYPECNLCTTHQEECSLMSVSTPIFSCDNTKACCSVADPSFKPVASSRTWAEQCDFVAAATGNSFVNCQTPDILPTEGTGVNTGAPVNAGMMDDPHIQTWNNTWFDWHGECDTVLVHVPDFDNGDDLTIHVRTTIRYAYSFIEIAILTLGSLVFEVAGWGQYVLNGVANADLDGFPITVAKSDTKQHRFQVKIGSHNNETIVFGTFKDMVSVKIHGATKEHWARSVGIMGSFDGKLLARDGVTVMEDTDAFGQEWQVQPYEASLFQLTREPQAPHKCILPADKMAKKNSRRLGEQSISKEEAASACAYLGESARKEACMSDVIAVGDLDIAKASDY</sequence>
<feature type="chain" id="PRO_5040509216" description="VWFD domain-containing protein" evidence="1">
    <location>
        <begin position="21"/>
        <end position="382"/>
    </location>
</feature>
<protein>
    <recommendedName>
        <fullName evidence="2">VWFD domain-containing protein</fullName>
    </recommendedName>
</protein>
<name>A0A9N8HIM2_9STRA</name>
<evidence type="ECO:0000313" key="4">
    <source>
        <dbReference type="Proteomes" id="UP001153069"/>
    </source>
</evidence>
<evidence type="ECO:0000313" key="3">
    <source>
        <dbReference type="EMBL" id="CAB9514077.1"/>
    </source>
</evidence>